<accession>A0A5R9GAX7</accession>
<evidence type="ECO:0000256" key="1">
    <source>
        <dbReference type="PROSITE-ProRule" id="PRU01282"/>
    </source>
</evidence>
<evidence type="ECO:0000313" key="2">
    <source>
        <dbReference type="EMBL" id="TLS51476.1"/>
    </source>
</evidence>
<dbReference type="Gene3D" id="3.40.30.10">
    <property type="entry name" value="Glutaredoxin"/>
    <property type="match status" value="1"/>
</dbReference>
<evidence type="ECO:0000313" key="3">
    <source>
        <dbReference type="Proteomes" id="UP000309676"/>
    </source>
</evidence>
<dbReference type="AlphaFoldDB" id="A0A5R9GAX7"/>
<dbReference type="InterPro" id="IPR006660">
    <property type="entry name" value="Arsenate_reductase-like"/>
</dbReference>
<keyword evidence="3" id="KW-1185">Reference proteome</keyword>
<dbReference type="RefSeq" id="WP_138195088.1">
    <property type="nucleotide sequence ID" value="NZ_VCIW01000009.1"/>
</dbReference>
<protein>
    <submittedName>
        <fullName evidence="2">Arsenate reductase family protein</fullName>
    </submittedName>
</protein>
<dbReference type="PROSITE" id="PS51353">
    <property type="entry name" value="ARSC"/>
    <property type="match status" value="1"/>
</dbReference>
<dbReference type="OrthoDB" id="9794155at2"/>
<dbReference type="PANTHER" id="PTHR30041:SF8">
    <property type="entry name" value="PROTEIN YFFB"/>
    <property type="match status" value="1"/>
</dbReference>
<dbReference type="SUPFAM" id="SSF52833">
    <property type="entry name" value="Thioredoxin-like"/>
    <property type="match status" value="1"/>
</dbReference>
<dbReference type="NCBIfam" id="TIGR01617">
    <property type="entry name" value="arsC_related"/>
    <property type="match status" value="1"/>
</dbReference>
<organism evidence="2 3">
    <name type="scientific">Paenibacillus antri</name>
    <dbReference type="NCBI Taxonomy" id="2582848"/>
    <lineage>
        <taxon>Bacteria</taxon>
        <taxon>Bacillati</taxon>
        <taxon>Bacillota</taxon>
        <taxon>Bacilli</taxon>
        <taxon>Bacillales</taxon>
        <taxon>Paenibacillaceae</taxon>
        <taxon>Paenibacillus</taxon>
    </lineage>
</organism>
<dbReference type="PANTHER" id="PTHR30041">
    <property type="entry name" value="ARSENATE REDUCTASE"/>
    <property type="match status" value="1"/>
</dbReference>
<dbReference type="EMBL" id="VCIW01000009">
    <property type="protein sequence ID" value="TLS51476.1"/>
    <property type="molecule type" value="Genomic_DNA"/>
</dbReference>
<dbReference type="InterPro" id="IPR006504">
    <property type="entry name" value="Tscrpt_reg_Spx/MgsR"/>
</dbReference>
<name>A0A5R9GAX7_9BACL</name>
<reference evidence="2 3" key="1">
    <citation type="submission" date="2019-05" db="EMBL/GenBank/DDBJ databases">
        <authorList>
            <person name="Narsing Rao M.P."/>
            <person name="Li W.J."/>
        </authorList>
    </citation>
    <scope>NUCLEOTIDE SEQUENCE [LARGE SCALE GENOMIC DNA]</scope>
    <source>
        <strain evidence="2 3">SYSU_K30003</strain>
    </source>
</reference>
<sequence length="119" mass="13801">MTTVTAYIYPKCSTCRDAMRSLEAKGVRPEKIDLFETPPSKEQLRSFWELSGLPLKKFLNTSGEVYKEMNLKDRIPRMSEDDILELLASNGRLIKRPIVVDGKRITVGFKEEQYKEIWS</sequence>
<proteinExistence type="inferred from homology"/>
<comment type="similarity">
    <text evidence="1">Belongs to the ArsC family.</text>
</comment>
<gene>
    <name evidence="2" type="ORF">FE782_15310</name>
</gene>
<dbReference type="InterPro" id="IPR036249">
    <property type="entry name" value="Thioredoxin-like_sf"/>
</dbReference>
<dbReference type="Proteomes" id="UP000309676">
    <property type="component" value="Unassembled WGS sequence"/>
</dbReference>
<dbReference type="CDD" id="cd03036">
    <property type="entry name" value="ArsC_like"/>
    <property type="match status" value="1"/>
</dbReference>
<comment type="caution">
    <text evidence="2">The sequence shown here is derived from an EMBL/GenBank/DDBJ whole genome shotgun (WGS) entry which is preliminary data.</text>
</comment>
<dbReference type="Pfam" id="PF03960">
    <property type="entry name" value="ArsC"/>
    <property type="match status" value="1"/>
</dbReference>